<dbReference type="InterPro" id="IPR035965">
    <property type="entry name" value="PAS-like_dom_sf"/>
</dbReference>
<feature type="transmembrane region" description="Helical" evidence="1">
    <location>
        <begin position="184"/>
        <end position="201"/>
    </location>
</feature>
<dbReference type="PROSITE" id="PS50883">
    <property type="entry name" value="EAL"/>
    <property type="match status" value="1"/>
</dbReference>
<evidence type="ECO:0000259" key="2">
    <source>
        <dbReference type="PROSITE" id="PS50883"/>
    </source>
</evidence>
<reference evidence="4 5" key="1">
    <citation type="submission" date="2023-11" db="EMBL/GenBank/DDBJ databases">
        <authorList>
            <person name="Bao R."/>
        </authorList>
    </citation>
    <scope>NUCLEOTIDE SEQUENCE [LARGE SCALE GENOMIC DNA]</scope>
    <source>
        <strain evidence="4 5">PJ23</strain>
    </source>
</reference>
<dbReference type="Gene3D" id="3.20.20.450">
    <property type="entry name" value="EAL domain"/>
    <property type="match status" value="1"/>
</dbReference>
<feature type="domain" description="GGDEF" evidence="3">
    <location>
        <begin position="380"/>
        <end position="513"/>
    </location>
</feature>
<organism evidence="4 5">
    <name type="scientific">Terrihabitans rhizophilus</name>
    <dbReference type="NCBI Taxonomy" id="3092662"/>
    <lineage>
        <taxon>Bacteria</taxon>
        <taxon>Pseudomonadati</taxon>
        <taxon>Pseudomonadota</taxon>
        <taxon>Alphaproteobacteria</taxon>
        <taxon>Hyphomicrobiales</taxon>
        <taxon>Terrihabitans</taxon>
    </lineage>
</organism>
<evidence type="ECO:0000313" key="5">
    <source>
        <dbReference type="Proteomes" id="UP001274321"/>
    </source>
</evidence>
<evidence type="ECO:0000256" key="1">
    <source>
        <dbReference type="SAM" id="Phobius"/>
    </source>
</evidence>
<dbReference type="InterPro" id="IPR052155">
    <property type="entry name" value="Biofilm_reg_signaling"/>
</dbReference>
<dbReference type="Proteomes" id="UP001274321">
    <property type="component" value="Unassembled WGS sequence"/>
</dbReference>
<feature type="transmembrane region" description="Helical" evidence="1">
    <location>
        <begin position="106"/>
        <end position="127"/>
    </location>
</feature>
<dbReference type="Pfam" id="PF00990">
    <property type="entry name" value="GGDEF"/>
    <property type="match status" value="1"/>
</dbReference>
<dbReference type="InterPro" id="IPR000014">
    <property type="entry name" value="PAS"/>
</dbReference>
<dbReference type="Gene3D" id="3.30.70.270">
    <property type="match status" value="1"/>
</dbReference>
<dbReference type="SUPFAM" id="SSF141868">
    <property type="entry name" value="EAL domain-like"/>
    <property type="match status" value="1"/>
</dbReference>
<dbReference type="SMART" id="SM00267">
    <property type="entry name" value="GGDEF"/>
    <property type="match status" value="1"/>
</dbReference>
<dbReference type="PANTHER" id="PTHR44757:SF2">
    <property type="entry name" value="BIOFILM ARCHITECTURE MAINTENANCE PROTEIN MBAA"/>
    <property type="match status" value="1"/>
</dbReference>
<comment type="caution">
    <text evidence="4">The sequence shown here is derived from an EMBL/GenBank/DDBJ whole genome shotgun (WGS) entry which is preliminary data.</text>
</comment>
<dbReference type="InterPro" id="IPR000160">
    <property type="entry name" value="GGDEF_dom"/>
</dbReference>
<dbReference type="InterPro" id="IPR029787">
    <property type="entry name" value="Nucleotide_cyclase"/>
</dbReference>
<keyword evidence="5" id="KW-1185">Reference proteome</keyword>
<dbReference type="CDD" id="cd01948">
    <property type="entry name" value="EAL"/>
    <property type="match status" value="1"/>
</dbReference>
<dbReference type="EMBL" id="JAXAFJ010000008">
    <property type="protein sequence ID" value="MDX6806965.1"/>
    <property type="molecule type" value="Genomic_DNA"/>
</dbReference>
<dbReference type="CDD" id="cd01949">
    <property type="entry name" value="GGDEF"/>
    <property type="match status" value="1"/>
</dbReference>
<dbReference type="PANTHER" id="PTHR44757">
    <property type="entry name" value="DIGUANYLATE CYCLASE DGCP"/>
    <property type="match status" value="1"/>
</dbReference>
<dbReference type="Pfam" id="PF00563">
    <property type="entry name" value="EAL"/>
    <property type="match status" value="1"/>
</dbReference>
<dbReference type="SMART" id="SM00052">
    <property type="entry name" value="EAL"/>
    <property type="match status" value="1"/>
</dbReference>
<dbReference type="Gene3D" id="3.30.450.20">
    <property type="entry name" value="PAS domain"/>
    <property type="match status" value="1"/>
</dbReference>
<feature type="transmembrane region" description="Helical" evidence="1">
    <location>
        <begin position="67"/>
        <end position="85"/>
    </location>
</feature>
<evidence type="ECO:0000259" key="3">
    <source>
        <dbReference type="PROSITE" id="PS50887"/>
    </source>
</evidence>
<accession>A0ABU4RTG2</accession>
<feature type="transmembrane region" description="Helical" evidence="1">
    <location>
        <begin position="133"/>
        <end position="152"/>
    </location>
</feature>
<feature type="domain" description="EAL" evidence="2">
    <location>
        <begin position="522"/>
        <end position="773"/>
    </location>
</feature>
<keyword evidence="1" id="KW-0812">Transmembrane</keyword>
<feature type="transmembrane region" description="Helical" evidence="1">
    <location>
        <begin position="159"/>
        <end position="178"/>
    </location>
</feature>
<protein>
    <submittedName>
        <fullName evidence="4">EAL domain-containing protein</fullName>
    </submittedName>
</protein>
<name>A0ABU4RTG2_9HYPH</name>
<dbReference type="RefSeq" id="WP_319845090.1">
    <property type="nucleotide sequence ID" value="NZ_JAXAFJ010000008.1"/>
</dbReference>
<dbReference type="Pfam" id="PF12860">
    <property type="entry name" value="PAS_7"/>
    <property type="match status" value="1"/>
</dbReference>
<dbReference type="NCBIfam" id="TIGR00229">
    <property type="entry name" value="sensory_box"/>
    <property type="match status" value="1"/>
</dbReference>
<dbReference type="InterPro" id="IPR001633">
    <property type="entry name" value="EAL_dom"/>
</dbReference>
<dbReference type="NCBIfam" id="TIGR00254">
    <property type="entry name" value="GGDEF"/>
    <property type="match status" value="1"/>
</dbReference>
<keyword evidence="1" id="KW-1133">Transmembrane helix</keyword>
<dbReference type="PROSITE" id="PS50887">
    <property type="entry name" value="GGDEF"/>
    <property type="match status" value="1"/>
</dbReference>
<dbReference type="InterPro" id="IPR035919">
    <property type="entry name" value="EAL_sf"/>
</dbReference>
<sequence length="780" mass="85936">MDNPLRALGRLRQTSRRVPQAAHESLPSQVYVSTVDALYSDARSLFAGTLSSALAAAVTFWRTGDVLLLACAALMGLIGVVRAAEMKAYARQPQPKSPDVAHYWERRYIVVSAAYVGLLGIWCFLCFSRTDDAAVHLISFAVVIAYLVGITGRNFSSDQLVVTQTICAAVPMIAALLMRNSAPYFFLAALLVPFFLSIRIISARLRGILFDAVIASHEIKTLATQFDTALNNMPQGLCMLDANQRFVVANQRFATLFGLNTARDRRGMAGNDLLAEMLSIGLLRGAAAETFAVQFLDRVAATRRTLPFMSELGDGRTLELAAQPMEAGGCVLVVEDITERRIAEAKIEHLARFDSLTGLPNRTFLTEQFDRLLAEHQPPVPRAVLFVDLDEFKQVNDTLGHPLGDGLLCAVAERLRKVVRESDVVARFGGDEFVVLQNSVSSREDIEALAARIIELLSEIYEIDGHQIMVGASIGIALAPEHGVHADQLLKSADIALYRAKAEGRGGWRFFEPDMDVEAQARRKLEFDLREAFARSQFELYYQPIIDVKSGRASVCEALLRWRHAERGMISPAEFIPVAEEMGLIVEIGQWVLREACRTCATWPSDVRVSVNLSPIQFRRGNVESTVRAALADAGLSPERLELEITETVLLQDTPTIRLSLERLQSLGVRIALDDFGTGYSSLSYLQSFHLDKVKIDRSFLVGIEVEPRAMTLLRGVARLSADLGMDVIVEGVETQQQLVVISAERSVCGVQGFLFSRPVPAPEIAAFLGSERQESIRVA</sequence>
<dbReference type="InterPro" id="IPR043128">
    <property type="entry name" value="Rev_trsase/Diguanyl_cyclase"/>
</dbReference>
<dbReference type="SUPFAM" id="SSF55073">
    <property type="entry name" value="Nucleotide cyclase"/>
    <property type="match status" value="1"/>
</dbReference>
<gene>
    <name evidence="4" type="ORF">SCD90_12905</name>
</gene>
<dbReference type="SUPFAM" id="SSF55785">
    <property type="entry name" value="PYP-like sensor domain (PAS domain)"/>
    <property type="match status" value="1"/>
</dbReference>
<evidence type="ECO:0000313" key="4">
    <source>
        <dbReference type="EMBL" id="MDX6806965.1"/>
    </source>
</evidence>
<keyword evidence="1" id="KW-0472">Membrane</keyword>
<proteinExistence type="predicted"/>